<dbReference type="AlphaFoldDB" id="A0A1R3K816"/>
<sequence length="78" mass="8401">MALASSFNFTLLLPLVIFSCLMAATFGSNFNEEFDITRGDGRGKIVDNGEALTLSLDKASSSAGTVTSYYVIYALHVR</sequence>
<accession>A0A1R3K816</accession>
<evidence type="ECO:0000256" key="1">
    <source>
        <dbReference type="SAM" id="SignalP"/>
    </source>
</evidence>
<feature type="chain" id="PRO_5013136774" evidence="1">
    <location>
        <begin position="28"/>
        <end position="78"/>
    </location>
</feature>
<proteinExistence type="predicted"/>
<protein>
    <submittedName>
        <fullName evidence="2">Concanavalin A-like lectin/glucanase, subgroup</fullName>
    </submittedName>
</protein>
<dbReference type="EMBL" id="AWUE01014533">
    <property type="protein sequence ID" value="OMP03223.1"/>
    <property type="molecule type" value="Genomic_DNA"/>
</dbReference>
<keyword evidence="1" id="KW-0732">Signal</keyword>
<dbReference type="OrthoDB" id="4781at2759"/>
<dbReference type="Proteomes" id="UP000187203">
    <property type="component" value="Unassembled WGS sequence"/>
</dbReference>
<comment type="caution">
    <text evidence="2">The sequence shown here is derived from an EMBL/GenBank/DDBJ whole genome shotgun (WGS) entry which is preliminary data.</text>
</comment>
<organism evidence="2 3">
    <name type="scientific">Corchorus olitorius</name>
    <dbReference type="NCBI Taxonomy" id="93759"/>
    <lineage>
        <taxon>Eukaryota</taxon>
        <taxon>Viridiplantae</taxon>
        <taxon>Streptophyta</taxon>
        <taxon>Embryophyta</taxon>
        <taxon>Tracheophyta</taxon>
        <taxon>Spermatophyta</taxon>
        <taxon>Magnoliopsida</taxon>
        <taxon>eudicotyledons</taxon>
        <taxon>Gunneridae</taxon>
        <taxon>Pentapetalae</taxon>
        <taxon>rosids</taxon>
        <taxon>malvids</taxon>
        <taxon>Malvales</taxon>
        <taxon>Malvaceae</taxon>
        <taxon>Grewioideae</taxon>
        <taxon>Apeibeae</taxon>
        <taxon>Corchorus</taxon>
    </lineage>
</organism>
<keyword evidence="3" id="KW-1185">Reference proteome</keyword>
<feature type="signal peptide" evidence="1">
    <location>
        <begin position="1"/>
        <end position="27"/>
    </location>
</feature>
<reference evidence="3" key="1">
    <citation type="submission" date="2013-09" db="EMBL/GenBank/DDBJ databases">
        <title>Corchorus olitorius genome sequencing.</title>
        <authorList>
            <person name="Alam M."/>
            <person name="Haque M.S."/>
            <person name="Islam M.S."/>
            <person name="Emdad E.M."/>
            <person name="Islam M.M."/>
            <person name="Ahmed B."/>
            <person name="Halim A."/>
            <person name="Hossen Q.M.M."/>
            <person name="Hossain M.Z."/>
            <person name="Ahmed R."/>
            <person name="Khan M.M."/>
            <person name="Islam R."/>
            <person name="Rashid M.M."/>
            <person name="Khan S.A."/>
            <person name="Rahman M.S."/>
            <person name="Alam M."/>
            <person name="Yahiya A.S."/>
            <person name="Khan M.S."/>
            <person name="Azam M.S."/>
            <person name="Haque T."/>
            <person name="Lashkar M.Z.H."/>
            <person name="Akhand A.I."/>
            <person name="Morshed G."/>
            <person name="Roy S."/>
            <person name="Uddin K.S."/>
            <person name="Rabeya T."/>
            <person name="Hossain A.S."/>
            <person name="Chowdhury A."/>
            <person name="Snigdha A.R."/>
            <person name="Mortoza M.S."/>
            <person name="Matin S.A."/>
            <person name="Hoque S.M.E."/>
            <person name="Islam M.K."/>
            <person name="Roy D.K."/>
            <person name="Haider R."/>
            <person name="Moosa M.M."/>
            <person name="Elias S.M."/>
            <person name="Hasan A.M."/>
            <person name="Jahan S."/>
            <person name="Shafiuddin M."/>
            <person name="Mahmood N."/>
            <person name="Shommy N.S."/>
        </authorList>
    </citation>
    <scope>NUCLEOTIDE SEQUENCE [LARGE SCALE GENOMIC DNA]</scope>
    <source>
        <strain evidence="3">cv. O-4</strain>
    </source>
</reference>
<dbReference type="STRING" id="93759.A0A1R3K816"/>
<name>A0A1R3K816_9ROSI</name>
<evidence type="ECO:0000313" key="3">
    <source>
        <dbReference type="Proteomes" id="UP000187203"/>
    </source>
</evidence>
<gene>
    <name evidence="2" type="ORF">COLO4_10565</name>
</gene>
<evidence type="ECO:0000313" key="2">
    <source>
        <dbReference type="EMBL" id="OMP03223.1"/>
    </source>
</evidence>